<name>A0A109UGT1_9FIRM</name>
<dbReference type="Proteomes" id="UP000063781">
    <property type="component" value="Chromosome"/>
</dbReference>
<organism evidence="2 3">
    <name type="scientific">Erysipelothrix larvae</name>
    <dbReference type="NCBI Taxonomy" id="1514105"/>
    <lineage>
        <taxon>Bacteria</taxon>
        <taxon>Bacillati</taxon>
        <taxon>Bacillota</taxon>
        <taxon>Erysipelotrichia</taxon>
        <taxon>Erysipelotrichales</taxon>
        <taxon>Erysipelotrichaceae</taxon>
        <taxon>Erysipelothrix</taxon>
    </lineage>
</organism>
<keyword evidence="1" id="KW-0812">Transmembrane</keyword>
<accession>A0A109UGT1</accession>
<dbReference type="KEGG" id="erl:AOC36_03855"/>
<protein>
    <submittedName>
        <fullName evidence="2">Uncharacterized protein</fullName>
    </submittedName>
</protein>
<feature type="transmembrane region" description="Helical" evidence="1">
    <location>
        <begin position="112"/>
        <end position="131"/>
    </location>
</feature>
<sequence>MKLYLEKATNNIAVSLGILYISFCLQINVYYEIVNQSQQTGTFNFGFTEVLILLISPLSFFWGVLLFSKLMLIKLQETKMNKWIILLICIFSSVIILAVISSRQPLTIEWSISILTVLILVYSSFLTAFSII</sequence>
<feature type="transmembrane region" description="Helical" evidence="1">
    <location>
        <begin position="83"/>
        <end position="100"/>
    </location>
</feature>
<dbReference type="RefSeq" id="WP_067631614.1">
    <property type="nucleotide sequence ID" value="NZ_CP013213.1"/>
</dbReference>
<gene>
    <name evidence="2" type="ORF">AOC36_03855</name>
</gene>
<feature type="transmembrane region" description="Helical" evidence="1">
    <location>
        <begin position="51"/>
        <end position="71"/>
    </location>
</feature>
<dbReference type="EMBL" id="CP013213">
    <property type="protein sequence ID" value="AMC93136.1"/>
    <property type="molecule type" value="Genomic_DNA"/>
</dbReference>
<evidence type="ECO:0000256" key="1">
    <source>
        <dbReference type="SAM" id="Phobius"/>
    </source>
</evidence>
<feature type="transmembrane region" description="Helical" evidence="1">
    <location>
        <begin position="12"/>
        <end position="31"/>
    </location>
</feature>
<evidence type="ECO:0000313" key="2">
    <source>
        <dbReference type="EMBL" id="AMC93136.1"/>
    </source>
</evidence>
<dbReference type="AlphaFoldDB" id="A0A109UGT1"/>
<reference evidence="2 3" key="1">
    <citation type="submission" date="2015-10" db="EMBL/GenBank/DDBJ databases">
        <title>Erysipelothrix larvae sp. LV19 isolated from the larval gut of the rhinoceros beetle, Trypoxylus dichotomus.</title>
        <authorList>
            <person name="Lim S."/>
            <person name="Kim B.-C."/>
        </authorList>
    </citation>
    <scope>NUCLEOTIDE SEQUENCE [LARGE SCALE GENOMIC DNA]</scope>
    <source>
        <strain evidence="2 3">LV19</strain>
    </source>
</reference>
<keyword evidence="3" id="KW-1185">Reference proteome</keyword>
<proteinExistence type="predicted"/>
<keyword evidence="1" id="KW-1133">Transmembrane helix</keyword>
<keyword evidence="1" id="KW-0472">Membrane</keyword>
<evidence type="ECO:0000313" key="3">
    <source>
        <dbReference type="Proteomes" id="UP000063781"/>
    </source>
</evidence>